<dbReference type="GO" id="GO:0005886">
    <property type="term" value="C:plasma membrane"/>
    <property type="evidence" value="ECO:0007669"/>
    <property type="project" value="UniProtKB-SubCell"/>
</dbReference>
<proteinExistence type="predicted"/>
<evidence type="ECO:0000313" key="9">
    <source>
        <dbReference type="Proteomes" id="UP000073816"/>
    </source>
</evidence>
<sequence length="279" mass="33382">MFFFRLLSYLPLSILYLFSDVIYLIARYVIAYRKRVIDENLRFAFPEKTDLERKRIRNSFYRNFTDAFFAETIKLLTISEQELRRRFVVVNQEIIDQEVIQGKTALMMAGHIFNWEMAILGVALHTEVKAETVYLKLNNPFFNQLMLAIRTHFGGIMTEKREFRRSMLTLKSDPRIIHLAADQRPPGKENRYQREFLNRPAYFFEGGEFMAKKMDLPVFFGTMTKVKRGHYRFEFSKLAQPPYSTDQPHSITDEFCKRLEDNIRAQPDLYLWSHKRWKV</sequence>
<dbReference type="KEGG" id="alm:AO498_05010"/>
<dbReference type="GO" id="GO:0009247">
    <property type="term" value="P:glycolipid biosynthetic process"/>
    <property type="evidence" value="ECO:0007669"/>
    <property type="project" value="UniProtKB-ARBA"/>
</dbReference>
<keyword evidence="7" id="KW-0812">Transmembrane</keyword>
<dbReference type="Pfam" id="PF03279">
    <property type="entry name" value="Lip_A_acyltrans"/>
    <property type="match status" value="1"/>
</dbReference>
<keyword evidence="7" id="KW-1133">Transmembrane helix</keyword>
<name>A0A142EKV3_9BACT</name>
<dbReference type="RefSeq" id="WP_067544410.1">
    <property type="nucleotide sequence ID" value="NZ_CP012836.1"/>
</dbReference>
<evidence type="ECO:0000256" key="2">
    <source>
        <dbReference type="ARBA" id="ARBA00022475"/>
    </source>
</evidence>
<reference evidence="9" key="1">
    <citation type="submission" date="2015-09" db="EMBL/GenBank/DDBJ databases">
        <title>Complete sequence of Algoriphagus sp. M8-2.</title>
        <authorList>
            <person name="Shintani M."/>
        </authorList>
    </citation>
    <scope>NUCLEOTIDE SEQUENCE [LARGE SCALE GENOMIC DNA]</scope>
    <source>
        <strain evidence="9">M8-2</strain>
    </source>
</reference>
<dbReference type="STRING" id="1727163.AO498_05010"/>
<gene>
    <name evidence="8" type="ORF">AO498_05010</name>
</gene>
<evidence type="ECO:0000256" key="3">
    <source>
        <dbReference type="ARBA" id="ARBA00022519"/>
    </source>
</evidence>
<dbReference type="InterPro" id="IPR004960">
    <property type="entry name" value="LipA_acyltrans"/>
</dbReference>
<dbReference type="EMBL" id="CP012836">
    <property type="protein sequence ID" value="AMQ55758.1"/>
    <property type="molecule type" value="Genomic_DNA"/>
</dbReference>
<evidence type="ECO:0000256" key="1">
    <source>
        <dbReference type="ARBA" id="ARBA00004533"/>
    </source>
</evidence>
<dbReference type="CDD" id="cd07984">
    <property type="entry name" value="LPLAT_LABLAT-like"/>
    <property type="match status" value="1"/>
</dbReference>
<evidence type="ECO:0000256" key="7">
    <source>
        <dbReference type="SAM" id="Phobius"/>
    </source>
</evidence>
<evidence type="ECO:0000256" key="4">
    <source>
        <dbReference type="ARBA" id="ARBA00022679"/>
    </source>
</evidence>
<keyword evidence="4 8" id="KW-0808">Transferase</keyword>
<accession>A0A142EKV3</accession>
<dbReference type="PANTHER" id="PTHR30606">
    <property type="entry name" value="LIPID A BIOSYNTHESIS LAUROYL ACYLTRANSFERASE"/>
    <property type="match status" value="1"/>
</dbReference>
<keyword evidence="6 8" id="KW-0012">Acyltransferase</keyword>
<dbReference type="PATRIC" id="fig|1727163.4.peg.1043"/>
<organism evidence="8 9">
    <name type="scientific">Algoriphagus sanaruensis</name>
    <dbReference type="NCBI Taxonomy" id="1727163"/>
    <lineage>
        <taxon>Bacteria</taxon>
        <taxon>Pseudomonadati</taxon>
        <taxon>Bacteroidota</taxon>
        <taxon>Cytophagia</taxon>
        <taxon>Cytophagales</taxon>
        <taxon>Cyclobacteriaceae</taxon>
        <taxon>Algoriphagus</taxon>
    </lineage>
</organism>
<comment type="subcellular location">
    <subcellularLocation>
        <location evidence="1">Cell inner membrane</location>
    </subcellularLocation>
</comment>
<dbReference type="OrthoDB" id="9801955at2"/>
<keyword evidence="9" id="KW-1185">Reference proteome</keyword>
<keyword evidence="5 7" id="KW-0472">Membrane</keyword>
<evidence type="ECO:0000256" key="6">
    <source>
        <dbReference type="ARBA" id="ARBA00023315"/>
    </source>
</evidence>
<protein>
    <submittedName>
        <fullName evidence="8">Lipid A biosynthesis acyltransferase</fullName>
    </submittedName>
</protein>
<feature type="transmembrane region" description="Helical" evidence="7">
    <location>
        <begin position="6"/>
        <end position="26"/>
    </location>
</feature>
<dbReference type="GO" id="GO:0016746">
    <property type="term" value="F:acyltransferase activity"/>
    <property type="evidence" value="ECO:0007669"/>
    <property type="project" value="UniProtKB-KW"/>
</dbReference>
<evidence type="ECO:0000256" key="5">
    <source>
        <dbReference type="ARBA" id="ARBA00023136"/>
    </source>
</evidence>
<reference evidence="8 9" key="2">
    <citation type="journal article" date="2016" name="Genome Announc.">
        <title>Complete Genome Sequence of Algoriphagus sp. Strain M8-2, Isolated from a Brackish Lake.</title>
        <authorList>
            <person name="Muraguchi Y."/>
            <person name="Kushimoto K."/>
            <person name="Ohtsubo Y."/>
            <person name="Suzuki T."/>
            <person name="Dohra H."/>
            <person name="Kimbara K."/>
            <person name="Shintani M."/>
        </authorList>
    </citation>
    <scope>NUCLEOTIDE SEQUENCE [LARGE SCALE GENOMIC DNA]</scope>
    <source>
        <strain evidence="8 9">M8-2</strain>
    </source>
</reference>
<keyword evidence="3" id="KW-0997">Cell inner membrane</keyword>
<dbReference type="PANTHER" id="PTHR30606:SF10">
    <property type="entry name" value="PHOSPHATIDYLINOSITOL MANNOSIDE ACYLTRANSFERASE"/>
    <property type="match status" value="1"/>
</dbReference>
<keyword evidence="2" id="KW-1003">Cell membrane</keyword>
<dbReference type="Proteomes" id="UP000073816">
    <property type="component" value="Chromosome"/>
</dbReference>
<dbReference type="AlphaFoldDB" id="A0A142EKV3"/>
<evidence type="ECO:0000313" key="8">
    <source>
        <dbReference type="EMBL" id="AMQ55758.1"/>
    </source>
</evidence>